<proteinExistence type="predicted"/>
<protein>
    <submittedName>
        <fullName evidence="3">Uncharacterized protein</fullName>
    </submittedName>
</protein>
<organism evidence="3 4">
    <name type="scientific">Sphingomonas baiyangensis</name>
    <dbReference type="NCBI Taxonomy" id="2572576"/>
    <lineage>
        <taxon>Bacteria</taxon>
        <taxon>Pseudomonadati</taxon>
        <taxon>Pseudomonadota</taxon>
        <taxon>Alphaproteobacteria</taxon>
        <taxon>Sphingomonadales</taxon>
        <taxon>Sphingomonadaceae</taxon>
        <taxon>Sphingomonas</taxon>
    </lineage>
</organism>
<evidence type="ECO:0000313" key="3">
    <source>
        <dbReference type="EMBL" id="TKD49929.1"/>
    </source>
</evidence>
<dbReference type="AlphaFoldDB" id="A0A4U1KZS0"/>
<feature type="region of interest" description="Disordered" evidence="2">
    <location>
        <begin position="181"/>
        <end position="200"/>
    </location>
</feature>
<evidence type="ECO:0000256" key="1">
    <source>
        <dbReference type="SAM" id="Coils"/>
    </source>
</evidence>
<gene>
    <name evidence="3" type="ORF">FBR43_03470</name>
</gene>
<accession>A0A4U1KZS0</accession>
<evidence type="ECO:0000256" key="2">
    <source>
        <dbReference type="SAM" id="MobiDB-lite"/>
    </source>
</evidence>
<dbReference type="OrthoDB" id="7391128at2"/>
<evidence type="ECO:0000313" key="4">
    <source>
        <dbReference type="Proteomes" id="UP000309138"/>
    </source>
</evidence>
<keyword evidence="1" id="KW-0175">Coiled coil</keyword>
<comment type="caution">
    <text evidence="3">The sequence shown here is derived from an EMBL/GenBank/DDBJ whole genome shotgun (WGS) entry which is preliminary data.</text>
</comment>
<sequence length="229" mass="23699">MMATKSLKGFGWFVCGVLVAPPCYLVSSWVAAERARVESLERAIVAAQSDIRDLETEFQTRANHAQLERWNGDLLALAAPRPEQFVAGEDALAALHSSVPGDAAYVQASYIVPSGLHDTRIRLDAAEAEAALAAAAQPRVAPIAPVATPAAAAAAKPAPAPATPKPKTAVPAARVALAAAATPSPVRAGPAPAPERKRAQAVAMLDRTLLSDSTLGDLAAGARREVKPR</sequence>
<dbReference type="EMBL" id="SWKR01000002">
    <property type="protein sequence ID" value="TKD49929.1"/>
    <property type="molecule type" value="Genomic_DNA"/>
</dbReference>
<feature type="coiled-coil region" evidence="1">
    <location>
        <begin position="30"/>
        <end position="57"/>
    </location>
</feature>
<keyword evidence="4" id="KW-1185">Reference proteome</keyword>
<name>A0A4U1KZS0_9SPHN</name>
<reference evidence="3 4" key="1">
    <citation type="submission" date="2019-04" db="EMBL/GenBank/DDBJ databases">
        <authorList>
            <person name="Yang Y."/>
            <person name="Wei D."/>
        </authorList>
    </citation>
    <scope>NUCLEOTIDE SEQUENCE [LARGE SCALE GENOMIC DNA]</scope>
    <source>
        <strain evidence="3 4">L-1-4w-11</strain>
    </source>
</reference>
<dbReference type="Proteomes" id="UP000309138">
    <property type="component" value="Unassembled WGS sequence"/>
</dbReference>